<evidence type="ECO:0000313" key="1">
    <source>
        <dbReference type="EMBL" id="CAB3807070.1"/>
    </source>
</evidence>
<sequence>MKQSEINALPSYKKLLERNDAPPGSAWGLFGEADQIGTLNLLSAEARVAAAAEVHDGVAFSLDLRSDAISPSLAPTRKPLTHHIFQRNEFHRDEWLDGLFTQYGSQIDGLRHIGHPDYGFYNGHDPLLFTPGTELLGMQNFAAAPIAGRGVLIDIARYMENQGTPIDHAGGQAIPIEIVEAARKSQGAGIQPGDIVLLRFGWLDYYRRVASDEVKANLVEKQLHPGLLQSHDTVAWLWDNHISLIAADNFALECWPARPDSPFFTTDERDHHTCGAHSGIMHRSIIPLLGMPIGELWDMDRLAEACANDGRYSFLLTVAPLPIVGGVGSPSNAIAIR</sequence>
<name>A0A6S7BP07_9BURK</name>
<dbReference type="AlphaFoldDB" id="A0A6S7BP07"/>
<evidence type="ECO:0000313" key="2">
    <source>
        <dbReference type="Proteomes" id="UP000494115"/>
    </source>
</evidence>
<dbReference type="SUPFAM" id="SSF102198">
    <property type="entry name" value="Putative cyclase"/>
    <property type="match status" value="1"/>
</dbReference>
<dbReference type="PANTHER" id="PTHR34861:SF10">
    <property type="entry name" value="CYCLASE"/>
    <property type="match status" value="1"/>
</dbReference>
<protein>
    <recommendedName>
        <fullName evidence="3">Cyclase</fullName>
    </recommendedName>
</protein>
<dbReference type="RefSeq" id="WP_175108373.1">
    <property type="nucleotide sequence ID" value="NZ_CADIKM010000094.1"/>
</dbReference>
<dbReference type="EMBL" id="CADIKM010000094">
    <property type="protein sequence ID" value="CAB3807070.1"/>
    <property type="molecule type" value="Genomic_DNA"/>
</dbReference>
<evidence type="ECO:0008006" key="3">
    <source>
        <dbReference type="Google" id="ProtNLM"/>
    </source>
</evidence>
<dbReference type="Gene3D" id="3.50.30.50">
    <property type="entry name" value="Putative cyclase"/>
    <property type="match status" value="1"/>
</dbReference>
<keyword evidence="2" id="KW-1185">Reference proteome</keyword>
<dbReference type="PANTHER" id="PTHR34861">
    <property type="match status" value="1"/>
</dbReference>
<organism evidence="1 2">
    <name type="scientific">Pararobbsia alpina</name>
    <dbReference type="NCBI Taxonomy" id="621374"/>
    <lineage>
        <taxon>Bacteria</taxon>
        <taxon>Pseudomonadati</taxon>
        <taxon>Pseudomonadota</taxon>
        <taxon>Betaproteobacteria</taxon>
        <taxon>Burkholderiales</taxon>
        <taxon>Burkholderiaceae</taxon>
        <taxon>Pararobbsia</taxon>
    </lineage>
</organism>
<dbReference type="Proteomes" id="UP000494115">
    <property type="component" value="Unassembled WGS sequence"/>
</dbReference>
<dbReference type="InterPro" id="IPR007325">
    <property type="entry name" value="KFase/CYL"/>
</dbReference>
<reference evidence="1 2" key="1">
    <citation type="submission" date="2020-04" db="EMBL/GenBank/DDBJ databases">
        <authorList>
            <person name="De Canck E."/>
        </authorList>
    </citation>
    <scope>NUCLEOTIDE SEQUENCE [LARGE SCALE GENOMIC DNA]</scope>
    <source>
        <strain evidence="1 2">LMG 28138</strain>
    </source>
</reference>
<gene>
    <name evidence="1" type="ORF">LMG28138_05882</name>
</gene>
<dbReference type="InterPro" id="IPR037175">
    <property type="entry name" value="KFase_sf"/>
</dbReference>
<dbReference type="GO" id="GO:0019441">
    <property type="term" value="P:L-tryptophan catabolic process to kynurenine"/>
    <property type="evidence" value="ECO:0007669"/>
    <property type="project" value="InterPro"/>
</dbReference>
<dbReference type="Pfam" id="PF04199">
    <property type="entry name" value="Cyclase"/>
    <property type="match status" value="1"/>
</dbReference>
<dbReference type="GO" id="GO:0004061">
    <property type="term" value="F:arylformamidase activity"/>
    <property type="evidence" value="ECO:0007669"/>
    <property type="project" value="InterPro"/>
</dbReference>
<proteinExistence type="predicted"/>
<accession>A0A6S7BP07</accession>